<evidence type="ECO:0000256" key="6">
    <source>
        <dbReference type="RuleBase" id="RU000682"/>
    </source>
</evidence>
<dbReference type="InterPro" id="IPR001356">
    <property type="entry name" value="HD"/>
</dbReference>
<evidence type="ECO:0000256" key="7">
    <source>
        <dbReference type="SAM" id="MobiDB-lite"/>
    </source>
</evidence>
<organism evidence="9">
    <name type="scientific">Platynereis dumerilii</name>
    <name type="common">Dumeril's clam worm</name>
    <dbReference type="NCBI Taxonomy" id="6359"/>
    <lineage>
        <taxon>Eukaryota</taxon>
        <taxon>Metazoa</taxon>
        <taxon>Spiralia</taxon>
        <taxon>Lophotrochozoa</taxon>
        <taxon>Annelida</taxon>
        <taxon>Polychaeta</taxon>
        <taxon>Errantia</taxon>
        <taxon>Phyllodocida</taxon>
        <taxon>Nereididae</taxon>
        <taxon>Platynereis</taxon>
    </lineage>
</organism>
<feature type="compositionally biased region" description="Basic and acidic residues" evidence="7">
    <location>
        <begin position="146"/>
        <end position="162"/>
    </location>
</feature>
<dbReference type="GO" id="GO:0007420">
    <property type="term" value="P:brain development"/>
    <property type="evidence" value="ECO:0007669"/>
    <property type="project" value="TreeGrafter"/>
</dbReference>
<dbReference type="GO" id="GO:0000978">
    <property type="term" value="F:RNA polymerase II cis-regulatory region sequence-specific DNA binding"/>
    <property type="evidence" value="ECO:0007669"/>
    <property type="project" value="TreeGrafter"/>
</dbReference>
<dbReference type="PANTHER" id="PTHR24339:SF28">
    <property type="entry name" value="E5-RELATED"/>
    <property type="match status" value="1"/>
</dbReference>
<reference evidence="9" key="1">
    <citation type="journal article" date="2007" name="Cell">
        <title>Conserved sensory-neurosecretory cell types in annelid and fish forebrain: insights into hypothalamus evolution.</title>
        <authorList>
            <person name="Tessmar-Raible K."/>
            <person name="Raible F."/>
            <person name="Christodoulou F."/>
            <person name="Guy K."/>
            <person name="Rembold M."/>
            <person name="Hausen H."/>
            <person name="Arendt D."/>
        </authorList>
    </citation>
    <scope>NUCLEOTIDE SEQUENCE</scope>
</reference>
<evidence type="ECO:0000256" key="3">
    <source>
        <dbReference type="ARBA" id="ARBA00023155"/>
    </source>
</evidence>
<dbReference type="InterPro" id="IPR050877">
    <property type="entry name" value="EMX-VAX-Noto_Homeobox_TFs"/>
</dbReference>
<accession>A6YIC1</accession>
<evidence type="ECO:0000313" key="9">
    <source>
        <dbReference type="EMBL" id="ABR68848.1"/>
    </source>
</evidence>
<proteinExistence type="evidence at transcript level"/>
<dbReference type="SMART" id="SM00389">
    <property type="entry name" value="HOX"/>
    <property type="match status" value="1"/>
</dbReference>
<evidence type="ECO:0000256" key="5">
    <source>
        <dbReference type="PROSITE-ProRule" id="PRU00108"/>
    </source>
</evidence>
<dbReference type="SUPFAM" id="SSF46689">
    <property type="entry name" value="Homeodomain-like"/>
    <property type="match status" value="1"/>
</dbReference>
<evidence type="ECO:0000256" key="1">
    <source>
        <dbReference type="ARBA" id="ARBA00004123"/>
    </source>
</evidence>
<sequence>MECQTSTASGPEVGGLLPERYPDQPVSFMDYNRSFARPFQAHPSYETAVTTQAMISTNPLCYLSGQFMDIKSMAGRSPAVLPGAVHPATNFYRGAPFPELPFSPLGGFQQPPTVITPREGTMAINPVGDPREHMHNYQGPRNYPDMSEKARTVRHREDDFTRGDSYTATRPSPTPSPGDRPSHSPDSSPLGPSSSPPLSPGQDESSPPGHRQDDHNEGSPTESKKYPDYCRTLVVKDASGATKELVFPKALDLDRPKRARTTFSAEQLYHLEREFNRNQYLVGKERTDLAHTLHLSET</sequence>
<dbReference type="GO" id="GO:0000981">
    <property type="term" value="F:DNA-binding transcription factor activity, RNA polymerase II-specific"/>
    <property type="evidence" value="ECO:0007669"/>
    <property type="project" value="TreeGrafter"/>
</dbReference>
<keyword evidence="2 5" id="KW-0238">DNA-binding</keyword>
<dbReference type="AlphaFoldDB" id="A6YIC1"/>
<dbReference type="Pfam" id="PF00046">
    <property type="entry name" value="Homeodomain"/>
    <property type="match status" value="1"/>
</dbReference>
<dbReference type="InterPro" id="IPR009057">
    <property type="entry name" value="Homeodomain-like_sf"/>
</dbReference>
<keyword evidence="3 5" id="KW-0371">Homeobox</keyword>
<name>A6YIC1_PLADU</name>
<feature type="domain" description="Homeobox" evidence="8">
    <location>
        <begin position="254"/>
        <end position="298"/>
    </location>
</feature>
<dbReference type="Gene3D" id="1.10.10.60">
    <property type="entry name" value="Homeodomain-like"/>
    <property type="match status" value="1"/>
</dbReference>
<dbReference type="PANTHER" id="PTHR24339">
    <property type="entry name" value="HOMEOBOX PROTEIN EMX-RELATED"/>
    <property type="match status" value="1"/>
</dbReference>
<dbReference type="EMBL" id="EF544395">
    <property type="protein sequence ID" value="ABR68848.1"/>
    <property type="molecule type" value="mRNA"/>
</dbReference>
<comment type="subcellular location">
    <subcellularLocation>
        <location evidence="1 5 6">Nucleus</location>
    </subcellularLocation>
</comment>
<evidence type="ECO:0000259" key="8">
    <source>
        <dbReference type="PROSITE" id="PS50071"/>
    </source>
</evidence>
<feature type="region of interest" description="Disordered" evidence="7">
    <location>
        <begin position="125"/>
        <end position="225"/>
    </location>
</feature>
<dbReference type="GO" id="GO:0005634">
    <property type="term" value="C:nucleus"/>
    <property type="evidence" value="ECO:0007669"/>
    <property type="project" value="UniProtKB-SubCell"/>
</dbReference>
<keyword evidence="4 5" id="KW-0539">Nucleus</keyword>
<dbReference type="GO" id="GO:0030182">
    <property type="term" value="P:neuron differentiation"/>
    <property type="evidence" value="ECO:0007669"/>
    <property type="project" value="TreeGrafter"/>
</dbReference>
<feature type="compositionally biased region" description="Low complexity" evidence="7">
    <location>
        <begin position="184"/>
        <end position="193"/>
    </location>
</feature>
<dbReference type="CDD" id="cd00086">
    <property type="entry name" value="homeodomain"/>
    <property type="match status" value="1"/>
</dbReference>
<evidence type="ECO:0000256" key="4">
    <source>
        <dbReference type="ARBA" id="ARBA00023242"/>
    </source>
</evidence>
<evidence type="ECO:0000256" key="2">
    <source>
        <dbReference type="ARBA" id="ARBA00023125"/>
    </source>
</evidence>
<feature type="non-terminal residue" evidence="9">
    <location>
        <position position="298"/>
    </location>
</feature>
<feature type="compositionally biased region" description="Basic and acidic residues" evidence="7">
    <location>
        <begin position="210"/>
        <end position="225"/>
    </location>
</feature>
<protein>
    <submittedName>
        <fullName evidence="9">Ventral anterior homeobox</fullName>
    </submittedName>
</protein>
<dbReference type="PROSITE" id="PS50071">
    <property type="entry name" value="HOMEOBOX_2"/>
    <property type="match status" value="1"/>
</dbReference>
<gene>
    <name evidence="9" type="primary">vax</name>
</gene>